<dbReference type="EMBL" id="ASHM01016332">
    <property type="protein sequence ID" value="PNX98141.1"/>
    <property type="molecule type" value="Genomic_DNA"/>
</dbReference>
<feature type="transmembrane region" description="Helical" evidence="1">
    <location>
        <begin position="6"/>
        <end position="29"/>
    </location>
</feature>
<sequence>GIYLALSSLHLIMVIQPTLVIWWSVALNFNNSIEAQFSSYRVTGVVYLMEDLNWMAIGNNFRILDNLMRRPEYT</sequence>
<comment type="caution">
    <text evidence="2">The sequence shown here is derived from an EMBL/GenBank/DDBJ whole genome shotgun (WGS) entry which is preliminary data.</text>
</comment>
<evidence type="ECO:0000313" key="2">
    <source>
        <dbReference type="EMBL" id="PNX98141.1"/>
    </source>
</evidence>
<gene>
    <name evidence="2" type="ORF">L195_g021383</name>
</gene>
<keyword evidence="1" id="KW-1133">Transmembrane helix</keyword>
<reference evidence="2 3" key="2">
    <citation type="journal article" date="2017" name="Front. Plant Sci.">
        <title>Gene Classification and Mining of Molecular Markers Useful in Red Clover (Trifolium pratense) Breeding.</title>
        <authorList>
            <person name="Istvanek J."/>
            <person name="Dluhosova J."/>
            <person name="Dluhos P."/>
            <person name="Patkova L."/>
            <person name="Nedelnik J."/>
            <person name="Repkova J."/>
        </authorList>
    </citation>
    <scope>NUCLEOTIDE SEQUENCE [LARGE SCALE GENOMIC DNA]</scope>
    <source>
        <strain evidence="3">cv. Tatra</strain>
        <tissue evidence="2">Young leaves</tissue>
    </source>
</reference>
<organism evidence="2 3">
    <name type="scientific">Trifolium pratense</name>
    <name type="common">Red clover</name>
    <dbReference type="NCBI Taxonomy" id="57577"/>
    <lineage>
        <taxon>Eukaryota</taxon>
        <taxon>Viridiplantae</taxon>
        <taxon>Streptophyta</taxon>
        <taxon>Embryophyta</taxon>
        <taxon>Tracheophyta</taxon>
        <taxon>Spermatophyta</taxon>
        <taxon>Magnoliopsida</taxon>
        <taxon>eudicotyledons</taxon>
        <taxon>Gunneridae</taxon>
        <taxon>Pentapetalae</taxon>
        <taxon>rosids</taxon>
        <taxon>fabids</taxon>
        <taxon>Fabales</taxon>
        <taxon>Fabaceae</taxon>
        <taxon>Papilionoideae</taxon>
        <taxon>50 kb inversion clade</taxon>
        <taxon>NPAAA clade</taxon>
        <taxon>Hologalegina</taxon>
        <taxon>IRL clade</taxon>
        <taxon>Trifolieae</taxon>
        <taxon>Trifolium</taxon>
    </lineage>
</organism>
<reference evidence="2 3" key="1">
    <citation type="journal article" date="2014" name="Am. J. Bot.">
        <title>Genome assembly and annotation for red clover (Trifolium pratense; Fabaceae).</title>
        <authorList>
            <person name="Istvanek J."/>
            <person name="Jaros M."/>
            <person name="Krenek A."/>
            <person name="Repkova J."/>
        </authorList>
    </citation>
    <scope>NUCLEOTIDE SEQUENCE [LARGE SCALE GENOMIC DNA]</scope>
    <source>
        <strain evidence="3">cv. Tatra</strain>
        <tissue evidence="2">Young leaves</tissue>
    </source>
</reference>
<proteinExistence type="predicted"/>
<dbReference type="Proteomes" id="UP000236291">
    <property type="component" value="Unassembled WGS sequence"/>
</dbReference>
<dbReference type="AlphaFoldDB" id="A0A2K3N516"/>
<keyword evidence="1" id="KW-0472">Membrane</keyword>
<evidence type="ECO:0000256" key="1">
    <source>
        <dbReference type="SAM" id="Phobius"/>
    </source>
</evidence>
<feature type="non-terminal residue" evidence="2">
    <location>
        <position position="1"/>
    </location>
</feature>
<name>A0A2K3N516_TRIPR</name>
<protein>
    <submittedName>
        <fullName evidence="2">Uncharacterized protein</fullName>
    </submittedName>
</protein>
<keyword evidence="1" id="KW-0812">Transmembrane</keyword>
<evidence type="ECO:0000313" key="3">
    <source>
        <dbReference type="Proteomes" id="UP000236291"/>
    </source>
</evidence>
<accession>A0A2K3N516</accession>